<reference evidence="2" key="2">
    <citation type="submission" date="2016-02" db="EMBL/GenBank/DDBJ databases">
        <title>Draft genome sequence of five rapidly growing Mycobacterium species.</title>
        <authorList>
            <person name="Katahira K."/>
            <person name="Gotou Y."/>
            <person name="Iida K."/>
            <person name="Ogura Y."/>
            <person name="Hayashi T."/>
        </authorList>
    </citation>
    <scope>NUCLEOTIDE SEQUENCE [LARGE SCALE GENOMIC DNA]</scope>
    <source>
        <strain evidence="2">JCM15298</strain>
    </source>
</reference>
<keyword evidence="2" id="KW-1185">Reference proteome</keyword>
<protein>
    <submittedName>
        <fullName evidence="1">Uncharacterized protein</fullName>
    </submittedName>
</protein>
<dbReference type="EMBL" id="BCSY01000042">
    <property type="protein sequence ID" value="GAS95725.1"/>
    <property type="molecule type" value="Genomic_DNA"/>
</dbReference>
<organism evidence="1 2">
    <name type="scientific">Mycolicibacterium canariasense</name>
    <name type="common">Mycobacterium canariasense</name>
    <dbReference type="NCBI Taxonomy" id="228230"/>
    <lineage>
        <taxon>Bacteria</taxon>
        <taxon>Bacillati</taxon>
        <taxon>Actinomycetota</taxon>
        <taxon>Actinomycetes</taxon>
        <taxon>Mycobacteriales</taxon>
        <taxon>Mycobacteriaceae</taxon>
        <taxon>Mycolicibacterium</taxon>
    </lineage>
</organism>
<dbReference type="Proteomes" id="UP000069443">
    <property type="component" value="Unassembled WGS sequence"/>
</dbReference>
<dbReference type="STRING" id="228230.RMCC_2691"/>
<evidence type="ECO:0000313" key="2">
    <source>
        <dbReference type="Proteomes" id="UP000069443"/>
    </source>
</evidence>
<comment type="caution">
    <text evidence="1">The sequence shown here is derived from an EMBL/GenBank/DDBJ whole genome shotgun (WGS) entry which is preliminary data.</text>
</comment>
<name>A0A100WCS3_MYCCR</name>
<evidence type="ECO:0000313" key="1">
    <source>
        <dbReference type="EMBL" id="GAS95725.1"/>
    </source>
</evidence>
<sequence>MFGSDGHPTAVFGTAESSTGTAIEFGFSDGATTLASAEQLWLAFDAATATEDYYRSIDIATNLAMPDGTARWAVRTAGPVAYPDTGPTTADPLTFGQALRNGLVESESELLPYLLGTIQVRRAVLDGLHGVRRTLPASAPEMARDAYASLVRSLGGLPVVEPAGSGTHAAARFGVRRGITAAAAVDRSAPGGLTVAATDGLYLTGGDYVLSCGSWGRP</sequence>
<accession>A0A100WCS3</accession>
<reference evidence="2" key="1">
    <citation type="journal article" date="2016" name="Genome Announc.">
        <title>Draft Genome Sequences of Five Rapidly Growing Mycobacterium Species, M. thermoresistibile, M. fortuitum subsp. acetamidolyticum, M. canariasense, M. brisbanense, and M. novocastrense.</title>
        <authorList>
            <person name="Katahira K."/>
            <person name="Ogura Y."/>
            <person name="Gotoh Y."/>
            <person name="Hayashi T."/>
        </authorList>
    </citation>
    <scope>NUCLEOTIDE SEQUENCE [LARGE SCALE GENOMIC DNA]</scope>
    <source>
        <strain evidence="2">JCM15298</strain>
    </source>
</reference>
<proteinExistence type="predicted"/>
<dbReference type="AlphaFoldDB" id="A0A100WCS3"/>
<gene>
    <name evidence="1" type="ORF">RMCC_2691</name>
</gene>